<protein>
    <submittedName>
        <fullName evidence="3">Uncharacterized protein</fullName>
    </submittedName>
</protein>
<proteinExistence type="predicted"/>
<feature type="region of interest" description="Disordered" evidence="1">
    <location>
        <begin position="332"/>
        <end position="395"/>
    </location>
</feature>
<evidence type="ECO:0000313" key="4">
    <source>
        <dbReference type="Proteomes" id="UP000235145"/>
    </source>
</evidence>
<name>A0A9R1VGH0_LACSA</name>
<evidence type="ECO:0000313" key="3">
    <source>
        <dbReference type="EMBL" id="KAJ0205760.1"/>
    </source>
</evidence>
<evidence type="ECO:0000256" key="1">
    <source>
        <dbReference type="SAM" id="MobiDB-lite"/>
    </source>
</evidence>
<keyword evidence="2" id="KW-0472">Membrane</keyword>
<keyword evidence="2" id="KW-1133">Transmembrane helix</keyword>
<dbReference type="OrthoDB" id="1894577at2759"/>
<dbReference type="Pfam" id="PF11360">
    <property type="entry name" value="DUF3110"/>
    <property type="match status" value="1"/>
</dbReference>
<evidence type="ECO:0000256" key="2">
    <source>
        <dbReference type="SAM" id="Phobius"/>
    </source>
</evidence>
<reference evidence="3 4" key="1">
    <citation type="journal article" date="2017" name="Nat. Commun.">
        <title>Genome assembly with in vitro proximity ligation data and whole-genome triplication in lettuce.</title>
        <authorList>
            <person name="Reyes-Chin-Wo S."/>
            <person name="Wang Z."/>
            <person name="Yang X."/>
            <person name="Kozik A."/>
            <person name="Arikit S."/>
            <person name="Song C."/>
            <person name="Xia L."/>
            <person name="Froenicke L."/>
            <person name="Lavelle D.O."/>
            <person name="Truco M.J."/>
            <person name="Xia R."/>
            <person name="Zhu S."/>
            <person name="Xu C."/>
            <person name="Xu H."/>
            <person name="Xu X."/>
            <person name="Cox K."/>
            <person name="Korf I."/>
            <person name="Meyers B.C."/>
            <person name="Michelmore R.W."/>
        </authorList>
    </citation>
    <scope>NUCLEOTIDE SEQUENCE [LARGE SCALE GENOMIC DNA]</scope>
    <source>
        <strain evidence="4">cv. Salinas</strain>
        <tissue evidence="3">Seedlings</tissue>
    </source>
</reference>
<sequence>MAGAHGATMAAAAAISSSSVPPTTSATPIPGKSLVLLSSLPSSFPSRRRRTNHLRKKILKTLENKPYPDISNPEFPRKTPPIIIEETVQQQTTETDQLSLSQTTGFIDGIAGEFSTRSFVKIGLYLVGAFVFQTICAALIFGWNDLEGEDRNLNSDEYKKPRALDSKENPNLMETKEGGILLVDKSEMDNRIVEIQEMAREARQQERVEAKRKGLVEEEEEDDDDIDIDHDLIDKSLKEKEVDNRLMKLRKSLEGNYEKLPPKFPIKEDSAPLMFKKKYKYKSPSIDSGEKPKGFDNTKDLHVVNGEFINKDQEQVDESIPIIEPINKLVNGSEKTKQRATKTESIKGASKEIRKPRGFGQESQSNTSISSKNDDSYSNGSLKGKKGRNRKSGGDFGDMKISSKIDFWWTSLPYVLAILMQRGGKSEESEGLFTLRSNFKSKSGLSHTVAFEDRGDATNFCYLLESFFQDLEDFTTNIIPIPTNELEDAVKSEIMKVVVVKKGQLELYVGQPLTDVESALRTLIQQQTE</sequence>
<feature type="transmembrane region" description="Helical" evidence="2">
    <location>
        <begin position="122"/>
        <end position="143"/>
    </location>
</feature>
<dbReference type="Gramene" id="rna-gnl|WGS:NBSK|LSAT_5X56841_mrna">
    <property type="protein sequence ID" value="cds-PLY63908.1"/>
    <property type="gene ID" value="gene-LSAT_5X56841"/>
</dbReference>
<feature type="compositionally biased region" description="Basic and acidic residues" evidence="1">
    <location>
        <begin position="334"/>
        <end position="355"/>
    </location>
</feature>
<organism evidence="3 4">
    <name type="scientific">Lactuca sativa</name>
    <name type="common">Garden lettuce</name>
    <dbReference type="NCBI Taxonomy" id="4236"/>
    <lineage>
        <taxon>Eukaryota</taxon>
        <taxon>Viridiplantae</taxon>
        <taxon>Streptophyta</taxon>
        <taxon>Embryophyta</taxon>
        <taxon>Tracheophyta</taxon>
        <taxon>Spermatophyta</taxon>
        <taxon>Magnoliopsida</taxon>
        <taxon>eudicotyledons</taxon>
        <taxon>Gunneridae</taxon>
        <taxon>Pentapetalae</taxon>
        <taxon>asterids</taxon>
        <taxon>campanulids</taxon>
        <taxon>Asterales</taxon>
        <taxon>Asteraceae</taxon>
        <taxon>Cichorioideae</taxon>
        <taxon>Cichorieae</taxon>
        <taxon>Lactucinae</taxon>
        <taxon>Lactuca</taxon>
    </lineage>
</organism>
<feature type="compositionally biased region" description="Polar residues" evidence="1">
    <location>
        <begin position="361"/>
        <end position="371"/>
    </location>
</feature>
<dbReference type="Proteomes" id="UP000235145">
    <property type="component" value="Unassembled WGS sequence"/>
</dbReference>
<accession>A0A9R1VGH0</accession>
<comment type="caution">
    <text evidence="3">The sequence shown here is derived from an EMBL/GenBank/DDBJ whole genome shotgun (WGS) entry which is preliminary data.</text>
</comment>
<gene>
    <name evidence="3" type="ORF">LSAT_V11C500248730</name>
</gene>
<dbReference type="PANTHER" id="PTHR34962">
    <property type="entry name" value="EMBRYO DEFECTIVE 1703-RELATED"/>
    <property type="match status" value="1"/>
</dbReference>
<keyword evidence="4" id="KW-1185">Reference proteome</keyword>
<dbReference type="PANTHER" id="PTHR34962:SF3">
    <property type="entry name" value="ABC SUBFAMILY C PROTEIN"/>
    <property type="match status" value="1"/>
</dbReference>
<keyword evidence="2" id="KW-0812">Transmembrane</keyword>
<dbReference type="AlphaFoldDB" id="A0A9R1VGH0"/>
<dbReference type="EMBL" id="NBSK02000005">
    <property type="protein sequence ID" value="KAJ0205760.1"/>
    <property type="molecule type" value="Genomic_DNA"/>
</dbReference>
<dbReference type="InterPro" id="IPR021503">
    <property type="entry name" value="DUF3110"/>
</dbReference>